<organism evidence="8 9">
    <name type="scientific">Anaeromicropila populeti</name>
    <dbReference type="NCBI Taxonomy" id="37658"/>
    <lineage>
        <taxon>Bacteria</taxon>
        <taxon>Bacillati</taxon>
        <taxon>Bacillota</taxon>
        <taxon>Clostridia</taxon>
        <taxon>Lachnospirales</taxon>
        <taxon>Lachnospiraceae</taxon>
        <taxon>Anaeromicropila</taxon>
    </lineage>
</organism>
<dbReference type="InterPro" id="IPR010809">
    <property type="entry name" value="FliD_C"/>
</dbReference>
<evidence type="ECO:0000259" key="7">
    <source>
        <dbReference type="Pfam" id="PF07195"/>
    </source>
</evidence>
<evidence type="ECO:0000256" key="3">
    <source>
        <dbReference type="ARBA" id="ARBA00023054"/>
    </source>
</evidence>
<proteinExistence type="inferred from homology"/>
<keyword evidence="8" id="KW-0966">Cell projection</keyword>
<dbReference type="AlphaFoldDB" id="A0A1I6HWX2"/>
<feature type="domain" description="Flagellar hook-associated protein 2 N-terminal" evidence="6">
    <location>
        <begin position="10"/>
        <end position="107"/>
    </location>
</feature>
<dbReference type="InterPro" id="IPR003481">
    <property type="entry name" value="FliD_N"/>
</dbReference>
<dbReference type="Pfam" id="PF02465">
    <property type="entry name" value="FliD_N"/>
    <property type="match status" value="1"/>
</dbReference>
<dbReference type="Pfam" id="PF07195">
    <property type="entry name" value="FliD_C"/>
    <property type="match status" value="1"/>
</dbReference>
<keyword evidence="5" id="KW-0964">Secreted</keyword>
<protein>
    <recommendedName>
        <fullName evidence="5">Flagellar hook-associated protein 2</fullName>
        <shortName evidence="5">HAP2</shortName>
    </recommendedName>
    <alternativeName>
        <fullName evidence="5">Flagellar cap protein</fullName>
    </alternativeName>
</protein>
<keyword evidence="8" id="KW-0969">Cilium</keyword>
<gene>
    <name evidence="8" type="ORF">SAMN05661086_00363</name>
</gene>
<evidence type="ECO:0000259" key="6">
    <source>
        <dbReference type="Pfam" id="PF02465"/>
    </source>
</evidence>
<accession>A0A1I6HWX2</accession>
<dbReference type="EMBL" id="FOYZ01000001">
    <property type="protein sequence ID" value="SFR58924.1"/>
    <property type="molecule type" value="Genomic_DNA"/>
</dbReference>
<evidence type="ECO:0000256" key="2">
    <source>
        <dbReference type="ARBA" id="ARBA00011255"/>
    </source>
</evidence>
<evidence type="ECO:0000313" key="9">
    <source>
        <dbReference type="Proteomes" id="UP000199659"/>
    </source>
</evidence>
<evidence type="ECO:0000256" key="4">
    <source>
        <dbReference type="ARBA" id="ARBA00023143"/>
    </source>
</evidence>
<dbReference type="GO" id="GO:0071973">
    <property type="term" value="P:bacterial-type flagellum-dependent cell motility"/>
    <property type="evidence" value="ECO:0007669"/>
    <property type="project" value="TreeGrafter"/>
</dbReference>
<dbReference type="OrthoDB" id="9776025at2"/>
<dbReference type="PANTHER" id="PTHR30288:SF0">
    <property type="entry name" value="FLAGELLAR HOOK-ASSOCIATED PROTEIN 2"/>
    <property type="match status" value="1"/>
</dbReference>
<evidence type="ECO:0000256" key="1">
    <source>
        <dbReference type="ARBA" id="ARBA00009764"/>
    </source>
</evidence>
<dbReference type="PANTHER" id="PTHR30288">
    <property type="entry name" value="FLAGELLAR CAP/ASSEMBLY PROTEIN FLID"/>
    <property type="match status" value="1"/>
</dbReference>
<dbReference type="InterPro" id="IPR040026">
    <property type="entry name" value="FliD"/>
</dbReference>
<reference evidence="8 9" key="1">
    <citation type="submission" date="2016-10" db="EMBL/GenBank/DDBJ databases">
        <authorList>
            <person name="de Groot N.N."/>
        </authorList>
    </citation>
    <scope>NUCLEOTIDE SEQUENCE [LARGE SCALE GENOMIC DNA]</scope>
    <source>
        <strain evidence="8 9">743A</strain>
    </source>
</reference>
<comment type="subcellular location">
    <subcellularLocation>
        <location evidence="5">Secreted</location>
    </subcellularLocation>
    <subcellularLocation>
        <location evidence="5">Bacterial flagellum</location>
    </subcellularLocation>
</comment>
<dbReference type="GO" id="GO:0009424">
    <property type="term" value="C:bacterial-type flagellum hook"/>
    <property type="evidence" value="ECO:0007669"/>
    <property type="project" value="UniProtKB-UniRule"/>
</dbReference>
<dbReference type="RefSeq" id="WP_092558982.1">
    <property type="nucleotide sequence ID" value="NZ_FOYZ01000001.1"/>
</dbReference>
<name>A0A1I6HWX2_9FIRM</name>
<feature type="domain" description="Flagellar hook-associated protein 2 C-terminal" evidence="7">
    <location>
        <begin position="422"/>
        <end position="679"/>
    </location>
</feature>
<dbReference type="GO" id="GO:0005576">
    <property type="term" value="C:extracellular region"/>
    <property type="evidence" value="ECO:0007669"/>
    <property type="project" value="UniProtKB-SubCell"/>
</dbReference>
<comment type="function">
    <text evidence="5">Required for morphogenesis and for the elongation of the flagellar filament by facilitating polymerization of the flagellin monomers at the tip of growing filament. Forms a capping structure, which prevents flagellin subunits (transported through the central channel of the flagellum) from leaking out without polymerization at the distal end.</text>
</comment>
<evidence type="ECO:0000256" key="5">
    <source>
        <dbReference type="RuleBase" id="RU362066"/>
    </source>
</evidence>
<dbReference type="GO" id="GO:0007155">
    <property type="term" value="P:cell adhesion"/>
    <property type="evidence" value="ECO:0007669"/>
    <property type="project" value="InterPro"/>
</dbReference>
<keyword evidence="3" id="KW-0175">Coiled coil</keyword>
<keyword evidence="8" id="KW-0282">Flagellum</keyword>
<dbReference type="STRING" id="37658.SAMN05661086_00363"/>
<dbReference type="Proteomes" id="UP000199659">
    <property type="component" value="Unassembled WGS sequence"/>
</dbReference>
<evidence type="ECO:0000313" key="8">
    <source>
        <dbReference type="EMBL" id="SFR58924.1"/>
    </source>
</evidence>
<comment type="similarity">
    <text evidence="1 5">Belongs to the FliD family.</text>
</comment>
<dbReference type="GO" id="GO:0009421">
    <property type="term" value="C:bacterial-type flagellum filament cap"/>
    <property type="evidence" value="ECO:0007669"/>
    <property type="project" value="InterPro"/>
</dbReference>
<keyword evidence="4 5" id="KW-0975">Bacterial flagellum</keyword>
<keyword evidence="9" id="KW-1185">Reference proteome</keyword>
<sequence length="691" mass="74367">MPIRMTGLISGMDTETLIQNLVDAQKMKNQKTTNKKTLLEWKQEKWQDLNKKLYALYTEDLSKVRLQGSYLTKKVTSSDDTKVEVTAGTTTPEGSHVVSCSQLASAQYVTGNKVTTDGFGTASKLTDLGFTADASVININGGDKSVQLQVSSTTTVKDFLSACQSAGLNASYDSTQKRMFISSKTSGEDSAFSITTASLTSDGLTARDNIEGLVDMSISANVTTVNNALQAFRDGGDTTATEQTLVDLAVSNVDAQASKKAQDFYGAVAYKAITDDAAKMADIEAQYAGIADATERQTAIDKAVQTAADELYATEEYQTYVTDATQNGIDDATVTAALGLSDPTEIAAYTFEDKATRTSQATTSMETAIADYKALVQGGAGESTSVNAADSALINLGLGEIGSYTADADSTETVGGFTVIAAKNSVIKYNGVEMESSNNSVSVNGLTINLKGVTSGDVTLNVASNTEENYKMIKDFITEYNSILEEMNDLYYAKSTRGYDPLSDDEKESMTDDQIDKWETTIKDSILRRDSQMGSLLDAMKGAMQTSVEVDGKRYSLASFGVGTSTDYTEKGLLHIRGDSDDELYSTSKNKLMAALESDPETVMKVFSGVAGKLYDTMQDKMKKTSLSSAMTFYNDKEITKQITSYTKKIAKEEDEVTELEDKYYAQFSAMETALADLQSQQNALAGLLGS</sequence>
<comment type="subunit">
    <text evidence="2 5">Homopentamer.</text>
</comment>